<dbReference type="InterPro" id="IPR029058">
    <property type="entry name" value="AB_hydrolase_fold"/>
</dbReference>
<dbReference type="GO" id="GO:0016787">
    <property type="term" value="F:hydrolase activity"/>
    <property type="evidence" value="ECO:0007669"/>
    <property type="project" value="InterPro"/>
</dbReference>
<evidence type="ECO:0000256" key="1">
    <source>
        <dbReference type="ARBA" id="ARBA00001974"/>
    </source>
</evidence>
<evidence type="ECO:0000256" key="7">
    <source>
        <dbReference type="ARBA" id="ARBA00023033"/>
    </source>
</evidence>
<dbReference type="SUPFAM" id="SSF51905">
    <property type="entry name" value="FAD/NAD(P)-binding domain"/>
    <property type="match status" value="2"/>
</dbReference>
<dbReference type="EMBL" id="LZSF01000168">
    <property type="protein sequence ID" value="OBA85748.1"/>
    <property type="molecule type" value="Genomic_DNA"/>
</dbReference>
<accession>A0A1A0MLV9</accession>
<comment type="similarity">
    <text evidence="2">Belongs to the FAD-binding monooxygenase family.</text>
</comment>
<evidence type="ECO:0000313" key="9">
    <source>
        <dbReference type="EMBL" id="OBA85748.1"/>
    </source>
</evidence>
<dbReference type="Proteomes" id="UP000093962">
    <property type="component" value="Unassembled WGS sequence"/>
</dbReference>
<evidence type="ECO:0000313" key="10">
    <source>
        <dbReference type="Proteomes" id="UP000093962"/>
    </source>
</evidence>
<evidence type="ECO:0000256" key="6">
    <source>
        <dbReference type="ARBA" id="ARBA00023002"/>
    </source>
</evidence>
<gene>
    <name evidence="9" type="ORF">A5642_02075</name>
</gene>
<proteinExistence type="inferred from homology"/>
<keyword evidence="3" id="KW-0285">Flavoprotein</keyword>
<keyword evidence="7 9" id="KW-0503">Monooxygenase</keyword>
<keyword evidence="4" id="KW-0274">FAD</keyword>
<dbReference type="PANTHER" id="PTHR43098:SF3">
    <property type="entry name" value="L-ORNITHINE N(5)-MONOOXYGENASE-RELATED"/>
    <property type="match status" value="1"/>
</dbReference>
<dbReference type="Gene3D" id="3.40.50.1820">
    <property type="entry name" value="alpha/beta hydrolase"/>
    <property type="match status" value="1"/>
</dbReference>
<feature type="domain" description="Alpha/beta hydrolase fold-3" evidence="8">
    <location>
        <begin position="623"/>
        <end position="822"/>
    </location>
</feature>
<evidence type="ECO:0000256" key="5">
    <source>
        <dbReference type="ARBA" id="ARBA00022857"/>
    </source>
</evidence>
<dbReference type="OrthoDB" id="5168853at2"/>
<evidence type="ECO:0000256" key="4">
    <source>
        <dbReference type="ARBA" id="ARBA00022827"/>
    </source>
</evidence>
<dbReference type="InterPro" id="IPR013094">
    <property type="entry name" value="AB_hydrolase_3"/>
</dbReference>
<comment type="cofactor">
    <cofactor evidence="1">
        <name>FAD</name>
        <dbReference type="ChEBI" id="CHEBI:57692"/>
    </cofactor>
</comment>
<evidence type="ECO:0000256" key="3">
    <source>
        <dbReference type="ARBA" id="ARBA00022630"/>
    </source>
</evidence>
<dbReference type="SUPFAM" id="SSF53474">
    <property type="entry name" value="alpha/beta-Hydrolases"/>
    <property type="match status" value="1"/>
</dbReference>
<dbReference type="Pfam" id="PF13738">
    <property type="entry name" value="Pyr_redox_3"/>
    <property type="match status" value="1"/>
</dbReference>
<keyword evidence="6" id="KW-0560">Oxidoreductase</keyword>
<evidence type="ECO:0000256" key="2">
    <source>
        <dbReference type="ARBA" id="ARBA00010139"/>
    </source>
</evidence>
<evidence type="ECO:0000259" key="8">
    <source>
        <dbReference type="Pfam" id="PF07859"/>
    </source>
</evidence>
<reference evidence="9 10" key="1">
    <citation type="submission" date="2016-06" db="EMBL/GenBank/DDBJ databases">
        <authorList>
            <person name="Kjaerup R.B."/>
            <person name="Dalgaard T.S."/>
            <person name="Juul-Madsen H.R."/>
        </authorList>
    </citation>
    <scope>NUCLEOTIDE SEQUENCE [LARGE SCALE GENOMIC DNA]</scope>
    <source>
        <strain evidence="9 10">1199456.5</strain>
    </source>
</reference>
<sequence>MTEVPMTPDADAVVVGAGFAGLYLVHRLREHGFSVRVFEAADDVGGTWYWNRYPGARVDIPSLDYMFSFDPDWHRDWQWSEKYATQPEILGYLNHVADKFDLRRDITFGTRVTSAHWTDGGWRVRTDHGDDVTCRHLVLATGCLSIPKEPDIAGIETFTGERYYTNRWPREPVDFTGKRVGVVGTGSSGIQSIPLIAAQAAQLTVFQRTPCFSIPAHNGPVSEEKQAALADEPAYRAAARASFGGVPQERTLIPTFAVPEAYRQQRYERAWQIGELLETLNMFSDLMSNPAANQSFADFVRDKIRTAVHDPQTADLLCPKDYPVGAKRLCLDTDYYATFNQPHVRLVDLRTQPLVGVTASGVETVGESFEFDALVFATGFDAITGAVTAIDIIGRDGLALKDKWAQGPSTYLGLTTAGFPNLFLITGPGSPSVLSNMAVSIEQHVELVADTLAYLREHGFDTIEPTPTAEAGWMQHVADAGAITMFPQANSWYVGANIPGKARVFMPYAAGVDFYGAACADVVGQGYLGFRLTGPAGAQCHDGVVRRLQPDVQTVLDMVAAMAPPPLESLPVDVARAAMVEANATRPPGPEVGEIIDGRFPGAAGELEYRLYRPATPRPHPVIVYFHGGGWVLGDATSDDPLCRDLCVRADAVVFSMNYRHAPEHPFPAAFDDGVAALRWVADNAAALGGLPDRLAVAGWSAGGNIAAAVCQWARDHGGPRIAGQLLLTPVTDARPYPSYQENADGYGLTAPLMQWFADLYAGPADDPRRSPLRGDLAGLPPAMVVTCEFDPLRDEGNAYAAALAAAGVPTEHVQARGHTHLSMTMVDLVVSGEPVRAQMAEALRAFLGLEVDT</sequence>
<dbReference type="Pfam" id="PF07859">
    <property type="entry name" value="Abhydrolase_3"/>
    <property type="match status" value="1"/>
</dbReference>
<protein>
    <submittedName>
        <fullName evidence="9">Steroid monooxygenase</fullName>
    </submittedName>
</protein>
<comment type="caution">
    <text evidence="9">The sequence shown here is derived from an EMBL/GenBank/DDBJ whole genome shotgun (WGS) entry which is preliminary data.</text>
</comment>
<keyword evidence="5" id="KW-0521">NADP</keyword>
<dbReference type="PANTHER" id="PTHR43098">
    <property type="entry name" value="L-ORNITHINE N(5)-MONOOXYGENASE-RELATED"/>
    <property type="match status" value="1"/>
</dbReference>
<dbReference type="InterPro" id="IPR050775">
    <property type="entry name" value="FAD-binding_Monooxygenases"/>
</dbReference>
<dbReference type="AlphaFoldDB" id="A0A1A0MLV9"/>
<dbReference type="InterPro" id="IPR036188">
    <property type="entry name" value="FAD/NAD-bd_sf"/>
</dbReference>
<organism evidence="9 10">
    <name type="scientific">Mycolicibacterium mucogenicum</name>
    <name type="common">Mycobacterium mucogenicum</name>
    <dbReference type="NCBI Taxonomy" id="56689"/>
    <lineage>
        <taxon>Bacteria</taxon>
        <taxon>Bacillati</taxon>
        <taxon>Actinomycetota</taxon>
        <taxon>Actinomycetes</taxon>
        <taxon>Mycobacteriales</taxon>
        <taxon>Mycobacteriaceae</taxon>
        <taxon>Mycolicibacterium</taxon>
    </lineage>
</organism>
<name>A0A1A0MLV9_MYCMU</name>
<dbReference type="Gene3D" id="3.50.50.60">
    <property type="entry name" value="FAD/NAD(P)-binding domain"/>
    <property type="match status" value="2"/>
</dbReference>
<dbReference type="GO" id="GO:0016709">
    <property type="term" value="F:oxidoreductase activity, acting on paired donors, with incorporation or reduction of molecular oxygen, NAD(P)H as one donor, and incorporation of one atom of oxygen"/>
    <property type="evidence" value="ECO:0007669"/>
    <property type="project" value="UniProtKB-ARBA"/>
</dbReference>
<dbReference type="PRINTS" id="PR00411">
    <property type="entry name" value="PNDRDTASEI"/>
</dbReference>